<keyword evidence="1" id="KW-1133">Transmembrane helix</keyword>
<evidence type="ECO:0000313" key="2">
    <source>
        <dbReference type="EMBL" id="CDO58540.1"/>
    </source>
</evidence>
<dbReference type="KEGG" id="pect:BN1012_Phect326"/>
<keyword evidence="1" id="KW-0472">Membrane</keyword>
<evidence type="ECO:0000313" key="3">
    <source>
        <dbReference type="Proteomes" id="UP000032160"/>
    </source>
</evidence>
<keyword evidence="3" id="KW-1185">Reference proteome</keyword>
<gene>
    <name evidence="2" type="ORF">BN1012_Phect326</name>
</gene>
<evidence type="ECO:0000256" key="1">
    <source>
        <dbReference type="SAM" id="Phobius"/>
    </source>
</evidence>
<sequence>MWLFTPLALPYFSEIYITILKFAHFQLGLAGGFPGFAPLHWVFINTTGILAVLWACIRLRYPVRDFALADAYARIVVAAVLVFWIWQGATPLLTLFVATEIGGALYVVWPRKAV</sequence>
<dbReference type="HOGENOM" id="CLU_141677_0_0_5"/>
<accession>X5MKF9</accession>
<keyword evidence="1" id="KW-0812">Transmembrane</keyword>
<proteinExistence type="predicted"/>
<name>X5MKF9_9HYPH</name>
<protein>
    <submittedName>
        <fullName evidence="2">Uncharacterized protein</fullName>
    </submittedName>
</protein>
<dbReference type="Proteomes" id="UP000032160">
    <property type="component" value="Chromosome I"/>
</dbReference>
<feature type="transmembrane region" description="Helical" evidence="1">
    <location>
        <begin position="39"/>
        <end position="59"/>
    </location>
</feature>
<feature type="transmembrane region" description="Helical" evidence="1">
    <location>
        <begin position="66"/>
        <end position="86"/>
    </location>
</feature>
<feature type="transmembrane region" description="Helical" evidence="1">
    <location>
        <begin position="92"/>
        <end position="109"/>
    </location>
</feature>
<dbReference type="EMBL" id="HG966617">
    <property type="protein sequence ID" value="CDO58540.1"/>
    <property type="molecule type" value="Genomic_DNA"/>
</dbReference>
<organism evidence="2 3">
    <name type="scientific">Candidatus Phaeomarinibacter ectocarpi</name>
    <dbReference type="NCBI Taxonomy" id="1458461"/>
    <lineage>
        <taxon>Bacteria</taxon>
        <taxon>Pseudomonadati</taxon>
        <taxon>Pseudomonadota</taxon>
        <taxon>Alphaproteobacteria</taxon>
        <taxon>Hyphomicrobiales</taxon>
        <taxon>Parvibaculaceae</taxon>
        <taxon>Candidatus Phaeomarinibacter</taxon>
    </lineage>
</organism>
<reference evidence="2 3" key="1">
    <citation type="journal article" date="2014" name="Front. Genet.">
        <title>Genome and metabolic network of "Candidatus Phaeomarinobacter ectocarpi" Ec32, a new candidate genus of Alphaproteobacteria frequently associated with brown algae.</title>
        <authorList>
            <person name="Dittami S.M."/>
            <person name="Barbeyron T."/>
            <person name="Boyen C."/>
            <person name="Cambefort J."/>
            <person name="Collet G."/>
            <person name="Delage L."/>
            <person name="Gobet A."/>
            <person name="Groisillier A."/>
            <person name="Leblanc C."/>
            <person name="Michel G."/>
            <person name="Scornet D."/>
            <person name="Siegel A."/>
            <person name="Tapia J.E."/>
            <person name="Tonon T."/>
        </authorList>
    </citation>
    <scope>NUCLEOTIDE SEQUENCE [LARGE SCALE GENOMIC DNA]</scope>
    <source>
        <strain evidence="2 3">Ec32</strain>
    </source>
</reference>
<dbReference type="AlphaFoldDB" id="X5MKF9"/>